<organism evidence="1 2">
    <name type="scientific">Marinilabilia rubra</name>
    <dbReference type="NCBI Taxonomy" id="2162893"/>
    <lineage>
        <taxon>Bacteria</taxon>
        <taxon>Pseudomonadati</taxon>
        <taxon>Bacteroidota</taxon>
        <taxon>Bacteroidia</taxon>
        <taxon>Marinilabiliales</taxon>
        <taxon>Marinilabiliaceae</taxon>
        <taxon>Marinilabilia</taxon>
    </lineage>
</organism>
<evidence type="ECO:0000313" key="1">
    <source>
        <dbReference type="EMBL" id="PWD99074.1"/>
    </source>
</evidence>
<gene>
    <name evidence="1" type="ORF">DDZ16_12510</name>
</gene>
<sequence length="78" mass="9060">MHSIDNLNSNLRSFFDELELEGDLVLLSMFIAKKLEKKTFTSCSEKGLLFESNTPLNFCKRLSNSFWGYVWLLLSSVY</sequence>
<dbReference type="AlphaFoldDB" id="A0A2U2B7Q5"/>
<dbReference type="EMBL" id="QEWP01000009">
    <property type="protein sequence ID" value="PWD99074.1"/>
    <property type="molecule type" value="Genomic_DNA"/>
</dbReference>
<comment type="caution">
    <text evidence="1">The sequence shown here is derived from an EMBL/GenBank/DDBJ whole genome shotgun (WGS) entry which is preliminary data.</text>
</comment>
<evidence type="ECO:0000313" key="2">
    <source>
        <dbReference type="Proteomes" id="UP000244956"/>
    </source>
</evidence>
<proteinExistence type="predicted"/>
<accession>A0A2U2B7Q5</accession>
<reference evidence="1 2" key="1">
    <citation type="submission" date="2018-05" db="EMBL/GenBank/DDBJ databases">
        <title>Marinilabilia rubrum sp. nov., isolated from saltern sediment.</title>
        <authorList>
            <person name="Zhang R."/>
        </authorList>
    </citation>
    <scope>NUCLEOTIDE SEQUENCE [LARGE SCALE GENOMIC DNA]</scope>
    <source>
        <strain evidence="1 2">WTE16</strain>
    </source>
</reference>
<protein>
    <submittedName>
        <fullName evidence="1">Uncharacterized protein</fullName>
    </submittedName>
</protein>
<dbReference type="Proteomes" id="UP000244956">
    <property type="component" value="Unassembled WGS sequence"/>
</dbReference>
<keyword evidence="2" id="KW-1185">Reference proteome</keyword>
<name>A0A2U2B7Q5_9BACT</name>